<dbReference type="GO" id="GO:0047689">
    <property type="term" value="F:aspartate racemase activity"/>
    <property type="evidence" value="ECO:0007669"/>
    <property type="project" value="UniProtKB-EC"/>
</dbReference>
<dbReference type="STRING" id="43678.OJAG_29330"/>
<dbReference type="PANTHER" id="PTHR21198:SF7">
    <property type="entry name" value="ASPARTATE-GLUTAMATE RACEMASE FAMILY"/>
    <property type="match status" value="1"/>
</dbReference>
<dbReference type="SUPFAM" id="SSF53681">
    <property type="entry name" value="Aspartate/glutamate racemase"/>
    <property type="match status" value="2"/>
</dbReference>
<dbReference type="PANTHER" id="PTHR21198">
    <property type="entry name" value="GLUTAMATE RACEMASE"/>
    <property type="match status" value="1"/>
</dbReference>
<accession>A0A163QNS0</accession>
<dbReference type="InterPro" id="IPR015942">
    <property type="entry name" value="Asp/Glu/hydantoin_racemase"/>
</dbReference>
<dbReference type="PATRIC" id="fig|43678.3.peg.3070"/>
<reference evidence="3 4" key="1">
    <citation type="submission" date="2016-01" db="EMBL/GenBank/DDBJ databases">
        <title>Genome sequence of Oerskovia enterophila VJag, an agar and cellulose degrading bacterium.</title>
        <authorList>
            <person name="Poehlein A."/>
            <person name="Jag V."/>
            <person name="Bengelsdorf F."/>
            <person name="Duerre P."/>
            <person name="Daniel R."/>
        </authorList>
    </citation>
    <scope>NUCLEOTIDE SEQUENCE [LARGE SCALE GENOMIC DNA]</scope>
    <source>
        <strain evidence="3 4">VJag</strain>
    </source>
</reference>
<evidence type="ECO:0000313" key="3">
    <source>
        <dbReference type="EMBL" id="KZM34369.1"/>
    </source>
</evidence>
<keyword evidence="2 3" id="KW-0413">Isomerase</keyword>
<organism evidence="3 4">
    <name type="scientific">Oerskovia enterophila</name>
    <dbReference type="NCBI Taxonomy" id="43678"/>
    <lineage>
        <taxon>Bacteria</taxon>
        <taxon>Bacillati</taxon>
        <taxon>Actinomycetota</taxon>
        <taxon>Actinomycetes</taxon>
        <taxon>Micrococcales</taxon>
        <taxon>Cellulomonadaceae</taxon>
        <taxon>Oerskovia</taxon>
    </lineage>
</organism>
<dbReference type="AlphaFoldDB" id="A0A163QNS0"/>
<dbReference type="EMBL" id="LRIE01000080">
    <property type="protein sequence ID" value="KZM34369.1"/>
    <property type="molecule type" value="Genomic_DNA"/>
</dbReference>
<dbReference type="Pfam" id="PF01177">
    <property type="entry name" value="Asp_Glu_race"/>
    <property type="match status" value="1"/>
</dbReference>
<dbReference type="InterPro" id="IPR001920">
    <property type="entry name" value="Asp/Glu_race"/>
</dbReference>
<dbReference type="OrthoDB" id="9803739at2"/>
<dbReference type="Gene3D" id="3.40.50.1860">
    <property type="match status" value="2"/>
</dbReference>
<protein>
    <submittedName>
        <fullName evidence="3">Aspartate racemase</fullName>
        <ecNumber evidence="3">5.1.1.13</ecNumber>
    </submittedName>
</protein>
<evidence type="ECO:0000256" key="2">
    <source>
        <dbReference type="ARBA" id="ARBA00023235"/>
    </source>
</evidence>
<comment type="caution">
    <text evidence="3">The sequence shown here is derived from an EMBL/GenBank/DDBJ whole genome shotgun (WGS) entry which is preliminary data.</text>
</comment>
<gene>
    <name evidence="3" type="ORF">OJAG_29330</name>
</gene>
<dbReference type="InterPro" id="IPR004380">
    <property type="entry name" value="Asp_race"/>
</dbReference>
<name>A0A163QNS0_9CELL</name>
<comment type="similarity">
    <text evidence="1">Belongs to the aspartate/glutamate racemases family.</text>
</comment>
<dbReference type="EC" id="5.1.1.13" evidence="3"/>
<dbReference type="Proteomes" id="UP000076447">
    <property type="component" value="Unassembled WGS sequence"/>
</dbReference>
<evidence type="ECO:0000313" key="4">
    <source>
        <dbReference type="Proteomes" id="UP000076447"/>
    </source>
</evidence>
<evidence type="ECO:0000256" key="1">
    <source>
        <dbReference type="ARBA" id="ARBA00007847"/>
    </source>
</evidence>
<proteinExistence type="inferred from homology"/>
<sequence>MRKIGLLGGMSWESSALYYAVINEGVKDRLGGLHSARCVLGSVDFAEVEEMQSTGDWEAAGALLAAEAVALERAGAELLVLCTNTMHKVADAIERAVGIPLLHLADVTAQAVLAAGLRTVALLGTRFTMEEAFYRDRLAGHGLQVLVPGADDRSTVDRVIYQELVLGEVRDASRDAFRRIIDELASRGAEGVILGCTEIELLVGPADSALPTFPTTRLHAEAAVREALAPLA</sequence>
<dbReference type="NCBIfam" id="TIGR00035">
    <property type="entry name" value="asp_race"/>
    <property type="match status" value="1"/>
</dbReference>
<dbReference type="RefSeq" id="WP_056764826.1">
    <property type="nucleotide sequence ID" value="NZ_LRIE01000080.1"/>
</dbReference>